<evidence type="ECO:0000256" key="17">
    <source>
        <dbReference type="ARBA" id="ARBA00022833"/>
    </source>
</evidence>
<keyword evidence="27" id="KW-0449">Lipoprotein</keyword>
<evidence type="ECO:0000256" key="33">
    <source>
        <dbReference type="ARBA" id="ARBA00048093"/>
    </source>
</evidence>
<dbReference type="InterPro" id="IPR042089">
    <property type="entry name" value="Peptidase_M13_dom_2"/>
</dbReference>
<dbReference type="GO" id="GO:0005886">
    <property type="term" value="C:plasma membrane"/>
    <property type="evidence" value="ECO:0007669"/>
    <property type="project" value="UniProtKB-SubCell"/>
</dbReference>
<feature type="domain" description="Receptor ligand binding region" evidence="38">
    <location>
        <begin position="779"/>
        <end position="1171"/>
    </location>
</feature>
<dbReference type="EMBL" id="JAHKSW010000004">
    <property type="protein sequence ID" value="KAG7333489.1"/>
    <property type="molecule type" value="Genomic_DNA"/>
</dbReference>
<dbReference type="GO" id="GO:0004222">
    <property type="term" value="F:metalloendopeptidase activity"/>
    <property type="evidence" value="ECO:0007669"/>
    <property type="project" value="UniProtKB-EC"/>
</dbReference>
<comment type="catalytic activity">
    <reaction evidence="34">
        <text>neurotensin + H2O = neurotensin(1-11) + L-isoleucyl-L-leucine</text>
        <dbReference type="Rhea" id="RHEA:71475"/>
        <dbReference type="ChEBI" id="CHEBI:15377"/>
        <dbReference type="ChEBI" id="CHEBI:147362"/>
        <dbReference type="ChEBI" id="CHEBI:190704"/>
        <dbReference type="ChEBI" id="CHEBI:190706"/>
    </reaction>
    <physiologicalReaction direction="left-to-right" evidence="34">
        <dbReference type="Rhea" id="RHEA:71476"/>
    </physiologicalReaction>
</comment>
<proteinExistence type="inferred from homology"/>
<evidence type="ECO:0000256" key="13">
    <source>
        <dbReference type="ARBA" id="ARBA00022707"/>
    </source>
</evidence>
<comment type="catalytic activity">
    <reaction evidence="33">
        <text>substance P + H2O = substance P(1-7) + L-Phe-Gly-L-Leu-L-Met-NH2</text>
        <dbReference type="Rhea" id="RHEA:71467"/>
        <dbReference type="ChEBI" id="CHEBI:15377"/>
        <dbReference type="ChEBI" id="CHEBI:190692"/>
        <dbReference type="ChEBI" id="CHEBI:190695"/>
        <dbReference type="ChEBI" id="CHEBI:190698"/>
    </reaction>
    <physiologicalReaction direction="left-to-right" evidence="33">
        <dbReference type="Rhea" id="RHEA:71468"/>
    </physiologicalReaction>
</comment>
<comment type="similarity">
    <text evidence="6">Belongs to the peptidase M13 family.</text>
</comment>
<evidence type="ECO:0000313" key="42">
    <source>
        <dbReference type="EMBL" id="KAG7333489.1"/>
    </source>
</evidence>
<evidence type="ECO:0000256" key="4">
    <source>
        <dbReference type="ARBA" id="ARBA00004651"/>
    </source>
</evidence>
<dbReference type="Pfam" id="PF07562">
    <property type="entry name" value="NCD3G"/>
    <property type="match status" value="1"/>
</dbReference>
<keyword evidence="16" id="KW-0378">Hydrolase</keyword>
<dbReference type="PANTHER" id="PTHR11733:SF114">
    <property type="entry name" value="NEPRILYSIN"/>
    <property type="match status" value="1"/>
</dbReference>
<keyword evidence="23" id="KW-1015">Disulfide bond</keyword>
<evidence type="ECO:0000256" key="29">
    <source>
        <dbReference type="ARBA" id="ARBA00031362"/>
    </source>
</evidence>
<evidence type="ECO:0000256" key="22">
    <source>
        <dbReference type="ARBA" id="ARBA00023136"/>
    </source>
</evidence>
<dbReference type="InterPro" id="IPR001828">
    <property type="entry name" value="ANF_lig-bd_rcpt"/>
</dbReference>
<evidence type="ECO:0000256" key="19">
    <source>
        <dbReference type="ARBA" id="ARBA00022989"/>
    </source>
</evidence>
<keyword evidence="13" id="KW-0519">Myristate</keyword>
<evidence type="ECO:0000256" key="28">
    <source>
        <dbReference type="ARBA" id="ARBA00031127"/>
    </source>
</evidence>
<evidence type="ECO:0000256" key="10">
    <source>
        <dbReference type="ARBA" id="ARBA00022553"/>
    </source>
</evidence>
<name>A0A9D3P3L8_9TELE</name>
<evidence type="ECO:0000259" key="41">
    <source>
        <dbReference type="Pfam" id="PF07562"/>
    </source>
</evidence>
<dbReference type="GO" id="GO:0046872">
    <property type="term" value="F:metal ion binding"/>
    <property type="evidence" value="ECO:0007669"/>
    <property type="project" value="UniProtKB-KW"/>
</dbReference>
<evidence type="ECO:0000256" key="31">
    <source>
        <dbReference type="ARBA" id="ARBA00032584"/>
    </source>
</evidence>
<feature type="transmembrane region" description="Helical" evidence="37">
    <location>
        <begin position="45"/>
        <end position="66"/>
    </location>
</feature>
<evidence type="ECO:0000256" key="32">
    <source>
        <dbReference type="ARBA" id="ARBA00047638"/>
    </source>
</evidence>
<evidence type="ECO:0000256" key="26">
    <source>
        <dbReference type="ARBA" id="ARBA00023224"/>
    </source>
</evidence>
<evidence type="ECO:0000256" key="2">
    <source>
        <dbReference type="ARBA" id="ARBA00001947"/>
    </source>
</evidence>
<evidence type="ECO:0000256" key="3">
    <source>
        <dbReference type="ARBA" id="ARBA00004401"/>
    </source>
</evidence>
<keyword evidence="25" id="KW-0325">Glycoprotein</keyword>
<evidence type="ECO:0000256" key="35">
    <source>
        <dbReference type="ARBA" id="ARBA00049470"/>
    </source>
</evidence>
<feature type="domain" description="Peptidase M13 C-terminal" evidence="39">
    <location>
        <begin position="564"/>
        <end position="770"/>
    </location>
</feature>
<evidence type="ECO:0000313" key="43">
    <source>
        <dbReference type="Proteomes" id="UP000824219"/>
    </source>
</evidence>
<dbReference type="CDD" id="cd08662">
    <property type="entry name" value="M13"/>
    <property type="match status" value="1"/>
</dbReference>
<gene>
    <name evidence="42" type="ORF">KOW79_003624</name>
</gene>
<evidence type="ECO:0000256" key="9">
    <source>
        <dbReference type="ARBA" id="ARBA00022475"/>
    </source>
</evidence>
<feature type="domain" description="Peptidase M13 N-terminal" evidence="40">
    <location>
        <begin position="100"/>
        <end position="504"/>
    </location>
</feature>
<dbReference type="GO" id="GO:0016485">
    <property type="term" value="P:protein processing"/>
    <property type="evidence" value="ECO:0007669"/>
    <property type="project" value="TreeGrafter"/>
</dbReference>
<dbReference type="Pfam" id="PF01431">
    <property type="entry name" value="Peptidase_M13"/>
    <property type="match status" value="1"/>
</dbReference>
<dbReference type="InterPro" id="IPR000068">
    <property type="entry name" value="GPCR_3_Ca_sens_rcpt-rel"/>
</dbReference>
<keyword evidence="36" id="KW-0175">Coiled coil</keyword>
<evidence type="ECO:0000256" key="20">
    <source>
        <dbReference type="ARBA" id="ARBA00023040"/>
    </source>
</evidence>
<dbReference type="InterPro" id="IPR000337">
    <property type="entry name" value="GPCR_3"/>
</dbReference>
<evidence type="ECO:0000256" key="36">
    <source>
        <dbReference type="SAM" id="Coils"/>
    </source>
</evidence>
<evidence type="ECO:0000256" key="6">
    <source>
        <dbReference type="ARBA" id="ARBA00007357"/>
    </source>
</evidence>
<keyword evidence="15" id="KW-0732">Signal</keyword>
<comment type="cofactor">
    <cofactor evidence="2">
        <name>Zn(2+)</name>
        <dbReference type="ChEBI" id="CHEBI:29105"/>
    </cofactor>
</comment>
<dbReference type="InterPro" id="IPR038550">
    <property type="entry name" value="GPCR_3_9-Cys_sf"/>
</dbReference>
<evidence type="ECO:0000256" key="16">
    <source>
        <dbReference type="ARBA" id="ARBA00022801"/>
    </source>
</evidence>
<dbReference type="PRINTS" id="PR00248">
    <property type="entry name" value="GPCRMGR"/>
</dbReference>
<evidence type="ECO:0000256" key="11">
    <source>
        <dbReference type="ARBA" id="ARBA00022670"/>
    </source>
</evidence>
<dbReference type="Gene3D" id="3.40.390.10">
    <property type="entry name" value="Collagenase (Catalytic Domain)"/>
    <property type="match status" value="1"/>
</dbReference>
<evidence type="ECO:0000256" key="27">
    <source>
        <dbReference type="ARBA" id="ARBA00023288"/>
    </source>
</evidence>
<keyword evidence="21" id="KW-0482">Metalloprotease</keyword>
<comment type="catalytic activity">
    <reaction evidence="35">
        <text>substance P + H2O = substance P(1-9) + L-Leu-L-Met-NH2</text>
        <dbReference type="Rhea" id="RHEA:71459"/>
        <dbReference type="ChEBI" id="CHEBI:15377"/>
        <dbReference type="ChEBI" id="CHEBI:190692"/>
        <dbReference type="ChEBI" id="CHEBI:190693"/>
        <dbReference type="ChEBI" id="CHEBI:190700"/>
    </reaction>
    <physiologicalReaction direction="left-to-right" evidence="35">
        <dbReference type="Rhea" id="RHEA:71460"/>
    </physiologicalReaction>
</comment>
<dbReference type="Gene3D" id="1.10.1380.10">
    <property type="entry name" value="Neutral endopeptidase , domain2"/>
    <property type="match status" value="1"/>
</dbReference>
<comment type="subcellular location">
    <subcellularLocation>
        <location evidence="4">Cell membrane</location>
        <topology evidence="4">Multi-pass membrane protein</topology>
    </subcellularLocation>
    <subcellularLocation>
        <location evidence="3">Cell membrane</location>
        <topology evidence="3">Single-pass type II membrane protein</topology>
    </subcellularLocation>
</comment>
<keyword evidence="14" id="KW-0479">Metal-binding</keyword>
<dbReference type="OrthoDB" id="6475849at2759"/>
<dbReference type="GO" id="GO:0004930">
    <property type="term" value="F:G protein-coupled receptor activity"/>
    <property type="evidence" value="ECO:0007669"/>
    <property type="project" value="UniProtKB-KW"/>
</dbReference>
<dbReference type="InterPro" id="IPR000718">
    <property type="entry name" value="Peptidase_M13"/>
</dbReference>
<feature type="coiled-coil region" evidence="36">
    <location>
        <begin position="284"/>
        <end position="311"/>
    </location>
</feature>
<dbReference type="PROSITE" id="PS51885">
    <property type="entry name" value="NEPRILYSIN"/>
    <property type="match status" value="1"/>
</dbReference>
<dbReference type="InterPro" id="IPR011500">
    <property type="entry name" value="GPCR_3_9-Cys_dom"/>
</dbReference>
<dbReference type="GO" id="GO:0097242">
    <property type="term" value="P:amyloid-beta clearance"/>
    <property type="evidence" value="ECO:0007669"/>
    <property type="project" value="TreeGrafter"/>
</dbReference>
<evidence type="ECO:0000256" key="14">
    <source>
        <dbReference type="ARBA" id="ARBA00022723"/>
    </source>
</evidence>
<comment type="catalytic activity">
    <reaction evidence="1">
        <text>Preferential cleavage of polypeptides between hydrophobic residues, particularly with Phe or Tyr at P1'.</text>
        <dbReference type="EC" id="3.4.24.11"/>
    </reaction>
</comment>
<keyword evidence="24" id="KW-0675">Receptor</keyword>
<evidence type="ECO:0000256" key="5">
    <source>
        <dbReference type="ARBA" id="ARBA00007242"/>
    </source>
</evidence>
<accession>A0A9D3P3L8</accession>
<keyword evidence="22 37" id="KW-0472">Membrane</keyword>
<feature type="transmembrane region" description="Helical" evidence="37">
    <location>
        <begin position="1288"/>
        <end position="1311"/>
    </location>
</feature>
<comment type="caution">
    <text evidence="42">The sequence shown here is derived from an EMBL/GenBank/DDBJ whole genome shotgun (WGS) entry which is preliminary data.</text>
</comment>
<evidence type="ECO:0000256" key="30">
    <source>
        <dbReference type="ARBA" id="ARBA00031486"/>
    </source>
</evidence>
<evidence type="ECO:0000256" key="18">
    <source>
        <dbReference type="ARBA" id="ARBA00022968"/>
    </source>
</evidence>
<dbReference type="FunFam" id="3.40.50.2300:FF:000016">
    <property type="entry name" value="Taste 1 receptor member 2"/>
    <property type="match status" value="1"/>
</dbReference>
<evidence type="ECO:0000256" key="23">
    <source>
        <dbReference type="ARBA" id="ARBA00023157"/>
    </source>
</evidence>
<dbReference type="InterPro" id="IPR008753">
    <property type="entry name" value="Peptidase_M13_N"/>
</dbReference>
<evidence type="ECO:0000256" key="37">
    <source>
        <dbReference type="SAM" id="Phobius"/>
    </source>
</evidence>
<keyword evidence="20" id="KW-0297">G-protein coupled receptor</keyword>
<evidence type="ECO:0000259" key="38">
    <source>
        <dbReference type="Pfam" id="PF01094"/>
    </source>
</evidence>
<keyword evidence="10" id="KW-0597">Phosphoprotein</keyword>
<organism evidence="42 43">
    <name type="scientific">Hemibagrus wyckioides</name>
    <dbReference type="NCBI Taxonomy" id="337641"/>
    <lineage>
        <taxon>Eukaryota</taxon>
        <taxon>Metazoa</taxon>
        <taxon>Chordata</taxon>
        <taxon>Craniata</taxon>
        <taxon>Vertebrata</taxon>
        <taxon>Euteleostomi</taxon>
        <taxon>Actinopterygii</taxon>
        <taxon>Neopterygii</taxon>
        <taxon>Teleostei</taxon>
        <taxon>Ostariophysi</taxon>
        <taxon>Siluriformes</taxon>
        <taxon>Bagridae</taxon>
        <taxon>Hemibagrus</taxon>
    </lineage>
</organism>
<keyword evidence="19 37" id="KW-1133">Transmembrane helix</keyword>
<evidence type="ECO:0000256" key="21">
    <source>
        <dbReference type="ARBA" id="ARBA00023049"/>
    </source>
</evidence>
<dbReference type="InterPro" id="IPR024079">
    <property type="entry name" value="MetalloPept_cat_dom_sf"/>
</dbReference>
<evidence type="ECO:0000256" key="8">
    <source>
        <dbReference type="ARBA" id="ARBA00022077"/>
    </source>
</evidence>
<evidence type="ECO:0000256" key="15">
    <source>
        <dbReference type="ARBA" id="ARBA00022729"/>
    </source>
</evidence>
<keyword evidence="17" id="KW-0862">Zinc</keyword>
<keyword evidence="11" id="KW-0645">Protease</keyword>
<dbReference type="Pfam" id="PF01094">
    <property type="entry name" value="ANF_receptor"/>
    <property type="match status" value="1"/>
</dbReference>
<evidence type="ECO:0000259" key="40">
    <source>
        <dbReference type="Pfam" id="PF05649"/>
    </source>
</evidence>
<keyword evidence="12 37" id="KW-0812">Transmembrane</keyword>
<dbReference type="SUPFAM" id="SSF53822">
    <property type="entry name" value="Periplasmic binding protein-like I"/>
    <property type="match status" value="1"/>
</dbReference>
<dbReference type="Gene3D" id="3.40.50.2300">
    <property type="match status" value="2"/>
</dbReference>
<dbReference type="PRINTS" id="PR00592">
    <property type="entry name" value="CASENSINGR"/>
</dbReference>
<dbReference type="Gene3D" id="2.10.50.30">
    <property type="entry name" value="GPCR, family 3, nine cysteines domain"/>
    <property type="match status" value="1"/>
</dbReference>
<evidence type="ECO:0000256" key="7">
    <source>
        <dbReference type="ARBA" id="ARBA00012521"/>
    </source>
</evidence>
<protein>
    <recommendedName>
        <fullName evidence="8">Neprilysin</fullName>
        <ecNumber evidence="7">3.4.24.11</ecNumber>
    </recommendedName>
    <alternativeName>
        <fullName evidence="31">Atriopeptidase</fullName>
    </alternativeName>
    <alternativeName>
        <fullName evidence="29">Enkephalinase</fullName>
    </alternativeName>
    <alternativeName>
        <fullName evidence="28">Neutral endopeptidase 24.11</fullName>
    </alternativeName>
    <alternativeName>
        <fullName evidence="30">Skin fibroblast elastase</fullName>
    </alternativeName>
</protein>
<evidence type="ECO:0000256" key="25">
    <source>
        <dbReference type="ARBA" id="ARBA00023180"/>
    </source>
</evidence>
<dbReference type="Proteomes" id="UP000824219">
    <property type="component" value="Linkage Group LG04"/>
</dbReference>
<comment type="similarity">
    <text evidence="5">Belongs to the G-protein coupled receptor 3 family.</text>
</comment>
<dbReference type="EC" id="3.4.24.11" evidence="7"/>
<keyword evidence="18" id="KW-0735">Signal-anchor</keyword>
<keyword evidence="43" id="KW-1185">Reference proteome</keyword>
<keyword evidence="9" id="KW-1003">Cell membrane</keyword>
<evidence type="ECO:0000256" key="24">
    <source>
        <dbReference type="ARBA" id="ARBA00023170"/>
    </source>
</evidence>
<dbReference type="Pfam" id="PF05649">
    <property type="entry name" value="Peptidase_M13_N"/>
    <property type="match status" value="1"/>
</dbReference>
<sequence length="1318" mass="147990">MPIYVIDRKFPDTPGELPQAAPEGQHTMAENNLQKKKSRWTSLEIGLLTIVSLLFVVVLALIILFLTHSSSSKSDGVCTTADCTRSASRLIENMDPTVNPCENFYQYACGGWLKKNIIPETSSRYSTFDILRDELEVVLKGVLEKDDNLSGSSSLAKAKTLYRSCINESLIEQRGGLPLISMLPDVFDWPIAVDNWDTIFGVNWRAEDAIARLNEKYGKQVLISFFIGTDDRDSNSHIIHFDQPSLGLPSRDYYACTGPYEEACVTYKNFMVDLAVLVRNDRGLEVNETEIRDEVNRVMQMEKEISDATDTPEDRNNPVLLYNKMPLETLNTNFTLEFEKTVFNWTHFTNKIMDTINLPIEDSEQVILYAPNYLKRLNPVLAKYTKRDVQNYIVWRFAMNMVVGLSRAYRDTRKAFKKAISGTSTEAAIWRQCAVYVNNNMDNAVGRLYVEEAFAGDSKDMMDEMIAGIREVFVNNLQDLSWMDDETRKSAEEKARAIRERIGFSENIMNNTYLDEEYKELNYSPEQYFENILKNLEFGQKKRLKRLRVKVNKEEWISGAAVVNAFYSSSRNQIVFPAGILQPPFFGKGQPWSLNYGGIGMVIGHEITHGFDDNGRNFDKDGDLKDWWTPSSTQKFQELSKCIVDQYSSFSWDLANGQNLNGNNTLGENIADNGGIRQSYQAYQNYIKKHGKEDPLPGIDLNHEQLFFLNFAQVWCGTHRPEHAVNSIKTDVHSPGKFRVLGSLQNFPEFAKAFKCQKNDYMVPGKTCQVWADLRSYGWLQTMIFTVEEINRNSSLLPNFTLGYLAADTCLAESSTLSAALAMVTGQVEMVSGEQCTMAPNVPIIIGDARSSASIVVADTLGVFDIPMVSYFASCACLSDRTKYPTFLRTVPSDAFQAKAMARLLRLMGWTWVGVISGDDAYGKSGVQLLLQELQGSGVCIDYLEIIPKSFAPNRMRRIVERIQSSKALVVVTFAISPDMEVLLKEVVRQNVSDRQWIATEAWSTSSQHAALSPSCLAGTLGFALRQVDIKGLGSYLTQLNLEEYPKEPLVQSVWEELFGCKFDEQTQLGLSKPQCTSLDKIKEQVETYFDINYNVYKAVYAIANAIQDMLACQPGKGPFANGECPDTKSIRPKQLLHYLKAVKFTTPVGEQVQFDDNGDPAASYDIINWHVGADGKVEFLQVGHFDAMRGPERDFQLNLGKVFWGGGLGGMVPVSVCSESCPPGTRKAVQKGRPVCCYDCIPCASGEISNVTDSTKCTKCPERFWSNIERTECIPMIVEFLSFQDNMGIILSVLSAAGAALTITVLAAFFHHRNTPL</sequence>
<keyword evidence="26" id="KW-0807">Transducer</keyword>
<reference evidence="42 43" key="1">
    <citation type="submission" date="2021-06" db="EMBL/GenBank/DDBJ databases">
        <title>Chromosome-level genome assembly of the red-tail catfish (Hemibagrus wyckioides).</title>
        <authorList>
            <person name="Shao F."/>
        </authorList>
    </citation>
    <scope>NUCLEOTIDE SEQUENCE [LARGE SCALE GENOMIC DNA]</scope>
    <source>
        <strain evidence="42">EC202008001</strain>
        <tissue evidence="42">Blood</tissue>
    </source>
</reference>
<evidence type="ECO:0000256" key="1">
    <source>
        <dbReference type="ARBA" id="ARBA00000716"/>
    </source>
</evidence>
<evidence type="ECO:0000256" key="34">
    <source>
        <dbReference type="ARBA" id="ARBA00049273"/>
    </source>
</evidence>
<dbReference type="SUPFAM" id="SSF55486">
    <property type="entry name" value="Metalloproteases ('zincins'), catalytic domain"/>
    <property type="match status" value="1"/>
</dbReference>
<dbReference type="InterPro" id="IPR028082">
    <property type="entry name" value="Peripla_BP_I"/>
</dbReference>
<evidence type="ECO:0000256" key="12">
    <source>
        <dbReference type="ARBA" id="ARBA00022692"/>
    </source>
</evidence>
<evidence type="ECO:0000259" key="39">
    <source>
        <dbReference type="Pfam" id="PF01431"/>
    </source>
</evidence>
<comment type="catalytic activity">
    <reaction evidence="32">
        <text>neurotensin + H2O = neurotensin(1-10) + L-tyrosyl-L-isoleucyl-L-leucine</text>
        <dbReference type="Rhea" id="RHEA:71479"/>
        <dbReference type="ChEBI" id="CHEBI:15377"/>
        <dbReference type="ChEBI" id="CHEBI:147362"/>
        <dbReference type="ChEBI" id="CHEBI:190705"/>
        <dbReference type="ChEBI" id="CHEBI:190707"/>
    </reaction>
    <physiologicalReaction direction="left-to-right" evidence="32">
        <dbReference type="Rhea" id="RHEA:71480"/>
    </physiologicalReaction>
</comment>
<dbReference type="FunFam" id="2.10.50.30:FF:000002">
    <property type="entry name" value="Vomeronasal 2 receptor, h1"/>
    <property type="match status" value="1"/>
</dbReference>
<dbReference type="PANTHER" id="PTHR11733">
    <property type="entry name" value="ZINC METALLOPROTEASE FAMILY M13 NEPRILYSIN-RELATED"/>
    <property type="match status" value="1"/>
</dbReference>
<feature type="domain" description="GPCR family 3 nine cysteines" evidence="41">
    <location>
        <begin position="1213"/>
        <end position="1267"/>
    </location>
</feature>
<dbReference type="InterPro" id="IPR018497">
    <property type="entry name" value="Peptidase_M13_C"/>
</dbReference>